<comment type="subcellular location">
    <subcellularLocation>
        <location evidence="1">Nucleus</location>
    </subcellularLocation>
</comment>
<feature type="region of interest" description="Disordered" evidence="6">
    <location>
        <begin position="131"/>
        <end position="153"/>
    </location>
</feature>
<reference evidence="8" key="1">
    <citation type="journal article" date="2014" name="Genome Announc.">
        <title>Genome sequence and annotation of Acremonium chrysogenum, producer of the beta-lactam antibiotic cephalosporin C.</title>
        <authorList>
            <person name="Terfehr D."/>
            <person name="Dahlmann T.A."/>
            <person name="Specht T."/>
            <person name="Zadra I."/>
            <person name="Kuernsteiner H."/>
            <person name="Kueck U."/>
        </authorList>
    </citation>
    <scope>NUCLEOTIDE SEQUENCE [LARGE SCALE GENOMIC DNA]</scope>
    <source>
        <strain evidence="8">ATCC 11550 / CBS 779.69 / DSM 880 / IAM 14645 / JCM 23072 / IMI 49137</strain>
    </source>
</reference>
<feature type="compositionally biased region" description="Gly residues" evidence="6">
    <location>
        <begin position="135"/>
        <end position="153"/>
    </location>
</feature>
<dbReference type="GO" id="GO:0003712">
    <property type="term" value="F:transcription coregulator activity"/>
    <property type="evidence" value="ECO:0007669"/>
    <property type="project" value="InterPro"/>
</dbReference>
<dbReference type="Pfam" id="PF06179">
    <property type="entry name" value="Med22"/>
    <property type="match status" value="1"/>
</dbReference>
<dbReference type="OrthoDB" id="203279at2759"/>
<accession>A0A086SZ76</accession>
<comment type="caution">
    <text evidence="7">The sequence shown here is derived from an EMBL/GenBank/DDBJ whole genome shotgun (WGS) entry which is preliminary data.</text>
</comment>
<dbReference type="GO" id="GO:0006357">
    <property type="term" value="P:regulation of transcription by RNA polymerase II"/>
    <property type="evidence" value="ECO:0007669"/>
    <property type="project" value="InterPro"/>
</dbReference>
<sequence>MDRSQPTTGNLMDTHQRLIADILTRYRALLMLSTIQAKGDGANEKPEAIAVVGISMKMEFDGLYASIKELLTLSRRMKELWVFGPLGRDDQGDRTRDEQTEREVARVAEMLGSMEADGMRALAEKCGGTWEPLGVEGGGEGQTQVGGGGGVPA</sequence>
<keyword evidence="3" id="KW-0805">Transcription regulation</keyword>
<evidence type="ECO:0000256" key="4">
    <source>
        <dbReference type="ARBA" id="ARBA00023163"/>
    </source>
</evidence>
<dbReference type="STRING" id="857340.A0A086SZ76"/>
<comment type="similarity">
    <text evidence="2">Belongs to the Mediator complex subunit 22 family.</text>
</comment>
<organism evidence="7 8">
    <name type="scientific">Hapsidospora chrysogenum (strain ATCC 11550 / CBS 779.69 / DSM 880 / IAM 14645 / JCM 23072 / IMI 49137)</name>
    <name type="common">Acremonium chrysogenum</name>
    <dbReference type="NCBI Taxonomy" id="857340"/>
    <lineage>
        <taxon>Eukaryota</taxon>
        <taxon>Fungi</taxon>
        <taxon>Dikarya</taxon>
        <taxon>Ascomycota</taxon>
        <taxon>Pezizomycotina</taxon>
        <taxon>Sordariomycetes</taxon>
        <taxon>Hypocreomycetidae</taxon>
        <taxon>Hypocreales</taxon>
        <taxon>Bionectriaceae</taxon>
        <taxon>Hapsidospora</taxon>
    </lineage>
</organism>
<gene>
    <name evidence="7" type="ORF">ACRE_068490</name>
</gene>
<evidence type="ECO:0000256" key="2">
    <source>
        <dbReference type="ARBA" id="ARBA00005942"/>
    </source>
</evidence>
<keyword evidence="5" id="KW-0539">Nucleus</keyword>
<dbReference type="HOGENOM" id="CLU_109022_0_0_1"/>
<name>A0A086SZ76_HAPC1</name>
<evidence type="ECO:0000256" key="5">
    <source>
        <dbReference type="ARBA" id="ARBA00023242"/>
    </source>
</evidence>
<evidence type="ECO:0000256" key="6">
    <source>
        <dbReference type="SAM" id="MobiDB-lite"/>
    </source>
</evidence>
<dbReference type="AlphaFoldDB" id="A0A086SZ76"/>
<evidence type="ECO:0000256" key="1">
    <source>
        <dbReference type="ARBA" id="ARBA00004123"/>
    </source>
</evidence>
<evidence type="ECO:0000313" key="8">
    <source>
        <dbReference type="Proteomes" id="UP000029964"/>
    </source>
</evidence>
<evidence type="ECO:0000256" key="3">
    <source>
        <dbReference type="ARBA" id="ARBA00023015"/>
    </source>
</evidence>
<dbReference type="Proteomes" id="UP000029964">
    <property type="component" value="Unassembled WGS sequence"/>
</dbReference>
<keyword evidence="8" id="KW-1185">Reference proteome</keyword>
<dbReference type="EMBL" id="JPKY01000095">
    <property type="protein sequence ID" value="KFH42408.1"/>
    <property type="molecule type" value="Genomic_DNA"/>
</dbReference>
<proteinExistence type="inferred from homology"/>
<keyword evidence="4" id="KW-0804">Transcription</keyword>
<protein>
    <submittedName>
        <fullName evidence="7">Uncharacterized protein</fullName>
    </submittedName>
</protein>
<dbReference type="GO" id="GO:0016592">
    <property type="term" value="C:mediator complex"/>
    <property type="evidence" value="ECO:0007669"/>
    <property type="project" value="InterPro"/>
</dbReference>
<dbReference type="InterPro" id="IPR009332">
    <property type="entry name" value="Med22"/>
</dbReference>
<evidence type="ECO:0000313" key="7">
    <source>
        <dbReference type="EMBL" id="KFH42408.1"/>
    </source>
</evidence>